<evidence type="ECO:0000259" key="2">
    <source>
        <dbReference type="Pfam" id="PF09835"/>
    </source>
</evidence>
<dbReference type="PANTHER" id="PTHR40547">
    <property type="entry name" value="SLL0298 PROTEIN"/>
    <property type="match status" value="1"/>
</dbReference>
<sequence length="191" mass="20592">MSRPMLFQRREPATWRDRARNVFWPRKGLGRPFRYAGKRILRRSASPHAVATGVAVGTLSSFTPFLGLHVLMAVAIAHVLAGDLLAAALATVLANPLTLPFILAGTFHVGEQVMGTDSGLAVDLVDLKGLSEHLSFSELWEPVVQPMLVGALALGVPAAASAYAVTRVGLRAFRNRRRRGSGRTGSEKQKT</sequence>
<organism evidence="3 4">
    <name type="scientific">Mycoplana dimorpha</name>
    <dbReference type="NCBI Taxonomy" id="28320"/>
    <lineage>
        <taxon>Bacteria</taxon>
        <taxon>Pseudomonadati</taxon>
        <taxon>Pseudomonadota</taxon>
        <taxon>Alphaproteobacteria</taxon>
        <taxon>Hyphomicrobiales</taxon>
        <taxon>Rhizobiaceae</taxon>
        <taxon>Mycoplana</taxon>
    </lineage>
</organism>
<proteinExistence type="predicted"/>
<keyword evidence="1" id="KW-0472">Membrane</keyword>
<keyword evidence="1" id="KW-1133">Transmembrane helix</keyword>
<accession>A0A2T5BIA1</accession>
<gene>
    <name evidence="3" type="ORF">C7449_101391</name>
</gene>
<evidence type="ECO:0000256" key="1">
    <source>
        <dbReference type="SAM" id="Phobius"/>
    </source>
</evidence>
<dbReference type="EMBL" id="PZZZ01000001">
    <property type="protein sequence ID" value="PTM98725.1"/>
    <property type="molecule type" value="Genomic_DNA"/>
</dbReference>
<dbReference type="AlphaFoldDB" id="A0A2T5BIA1"/>
<feature type="domain" description="DUF2062" evidence="2">
    <location>
        <begin position="31"/>
        <end position="178"/>
    </location>
</feature>
<reference evidence="3 4" key="1">
    <citation type="submission" date="2018-04" db="EMBL/GenBank/DDBJ databases">
        <title>Genomic Encyclopedia of Type Strains, Phase IV (KMG-IV): sequencing the most valuable type-strain genomes for metagenomic binning, comparative biology and taxonomic classification.</title>
        <authorList>
            <person name="Goeker M."/>
        </authorList>
    </citation>
    <scope>NUCLEOTIDE SEQUENCE [LARGE SCALE GENOMIC DNA]</scope>
    <source>
        <strain evidence="3 4">DSM 7138</strain>
    </source>
</reference>
<dbReference type="InterPro" id="IPR018639">
    <property type="entry name" value="DUF2062"/>
</dbReference>
<dbReference type="Proteomes" id="UP000241247">
    <property type="component" value="Unassembled WGS sequence"/>
</dbReference>
<dbReference type="PANTHER" id="PTHR40547:SF1">
    <property type="entry name" value="SLL0298 PROTEIN"/>
    <property type="match status" value="1"/>
</dbReference>
<evidence type="ECO:0000313" key="3">
    <source>
        <dbReference type="EMBL" id="PTM98725.1"/>
    </source>
</evidence>
<feature type="transmembrane region" description="Helical" evidence="1">
    <location>
        <begin position="147"/>
        <end position="170"/>
    </location>
</feature>
<name>A0A2T5BIA1_MYCDI</name>
<protein>
    <recommendedName>
        <fullName evidence="2">DUF2062 domain-containing protein</fullName>
    </recommendedName>
</protein>
<comment type="caution">
    <text evidence="3">The sequence shown here is derived from an EMBL/GenBank/DDBJ whole genome shotgun (WGS) entry which is preliminary data.</text>
</comment>
<keyword evidence="4" id="KW-1185">Reference proteome</keyword>
<keyword evidence="1" id="KW-0812">Transmembrane</keyword>
<evidence type="ECO:0000313" key="4">
    <source>
        <dbReference type="Proteomes" id="UP000241247"/>
    </source>
</evidence>
<dbReference type="Pfam" id="PF09835">
    <property type="entry name" value="DUF2062"/>
    <property type="match status" value="1"/>
</dbReference>